<keyword evidence="6" id="KW-0032">Aminotransferase</keyword>
<protein>
    <submittedName>
        <fullName evidence="6">DegT/DnrJ/EryC1/StrS aminotransferase family protein</fullName>
    </submittedName>
</protein>
<dbReference type="InterPro" id="IPR015422">
    <property type="entry name" value="PyrdxlP-dep_Trfase_small"/>
</dbReference>
<dbReference type="Gene3D" id="3.90.1150.10">
    <property type="entry name" value="Aspartate Aminotransferase, domain 1"/>
    <property type="match status" value="1"/>
</dbReference>
<organism evidence="6 7">
    <name type="scientific">Mediterraneibacter gnavus</name>
    <name type="common">Ruminococcus gnavus</name>
    <dbReference type="NCBI Taxonomy" id="33038"/>
    <lineage>
        <taxon>Bacteria</taxon>
        <taxon>Bacillati</taxon>
        <taxon>Bacillota</taxon>
        <taxon>Clostridia</taxon>
        <taxon>Lachnospirales</taxon>
        <taxon>Lachnospiraceae</taxon>
        <taxon>Mediterraneibacter</taxon>
    </lineage>
</organism>
<evidence type="ECO:0000256" key="1">
    <source>
        <dbReference type="PIRSR" id="PIRSR000390-1"/>
    </source>
</evidence>
<dbReference type="GO" id="GO:0030170">
    <property type="term" value="F:pyridoxal phosphate binding"/>
    <property type="evidence" value="ECO:0007669"/>
    <property type="project" value="TreeGrafter"/>
</dbReference>
<evidence type="ECO:0000256" key="3">
    <source>
        <dbReference type="RuleBase" id="RU004508"/>
    </source>
</evidence>
<reference evidence="4" key="4">
    <citation type="submission" date="2023-01" db="EMBL/GenBank/DDBJ databases">
        <title>Human gut microbiome strain richness.</title>
        <authorList>
            <person name="Chen-Liaw A."/>
        </authorList>
    </citation>
    <scope>NUCLEOTIDE SEQUENCE</scope>
    <source>
        <strain evidence="4">1001217st1_A9_1001217B_191108</strain>
    </source>
</reference>
<proteinExistence type="inferred from homology"/>
<gene>
    <name evidence="6" type="ORF">G4981_00750</name>
    <name evidence="5" type="ORF">O4N78_00800</name>
    <name evidence="4" type="ORF">PNU63_00790</name>
</gene>
<evidence type="ECO:0000313" key="5">
    <source>
        <dbReference type="EMBL" id="MDE1202131.1"/>
    </source>
</evidence>
<evidence type="ECO:0000313" key="4">
    <source>
        <dbReference type="EMBL" id="MDB8737342.1"/>
    </source>
</evidence>
<dbReference type="Proteomes" id="UP001149331">
    <property type="component" value="Unassembled WGS sequence"/>
</dbReference>
<dbReference type="Proteomes" id="UP001296581">
    <property type="component" value="Unassembled WGS sequence"/>
</dbReference>
<comment type="similarity">
    <text evidence="3">Belongs to the DegT/DnrJ/EryC1 family.</text>
</comment>
<dbReference type="SUPFAM" id="SSF53383">
    <property type="entry name" value="PLP-dependent transferases"/>
    <property type="match status" value="1"/>
</dbReference>
<dbReference type="EMBL" id="JAAIRY010000001">
    <property type="protein sequence ID" value="NSI63842.1"/>
    <property type="molecule type" value="Genomic_DNA"/>
</dbReference>
<evidence type="ECO:0000256" key="2">
    <source>
        <dbReference type="PIRSR" id="PIRSR000390-2"/>
    </source>
</evidence>
<dbReference type="CDD" id="cd00616">
    <property type="entry name" value="AHBA_syn"/>
    <property type="match status" value="1"/>
</dbReference>
<dbReference type="AlphaFoldDB" id="A0A2N5NQ47"/>
<comment type="caution">
    <text evidence="6">The sequence shown here is derived from an EMBL/GenBank/DDBJ whole genome shotgun (WGS) entry which is preliminary data.</text>
</comment>
<dbReference type="InterPro" id="IPR000653">
    <property type="entry name" value="DegT/StrS_aminotransferase"/>
</dbReference>
<keyword evidence="6" id="KW-0808">Transferase</keyword>
<dbReference type="GO" id="GO:0000271">
    <property type="term" value="P:polysaccharide biosynthetic process"/>
    <property type="evidence" value="ECO:0007669"/>
    <property type="project" value="TreeGrafter"/>
</dbReference>
<dbReference type="Gene3D" id="3.40.640.10">
    <property type="entry name" value="Type I PLP-dependent aspartate aminotransferase-like (Major domain)"/>
    <property type="match status" value="1"/>
</dbReference>
<feature type="active site" description="Proton acceptor" evidence="1">
    <location>
        <position position="202"/>
    </location>
</feature>
<dbReference type="EMBL" id="JAPZEG010000001">
    <property type="protein sequence ID" value="MDE1202131.1"/>
    <property type="molecule type" value="Genomic_DNA"/>
</dbReference>
<dbReference type="EMBL" id="JAQMLR010000001">
    <property type="protein sequence ID" value="MDB8737342.1"/>
    <property type="molecule type" value="Genomic_DNA"/>
</dbReference>
<dbReference type="Pfam" id="PF01041">
    <property type="entry name" value="DegT_DnrJ_EryC1"/>
    <property type="match status" value="1"/>
</dbReference>
<accession>A0A2N5NQ47</accession>
<sequence length="409" mass="46210">MMSNKINVPFSPPDIKEEEIQEVARALRSGWITTGPRTKEFEKQIAEYVGTKRAVCLNSATACMEMVLRAMGIGAGDEVITTAYTYTATCSAICHTGAVPILVDTLPDSYEMDPQKVREAVTERTKAVICVDLAGIVYSKYDEIFKIAEEKRALFHAGCERQKKLGRILVMADAAHAFGASHEHKMCGQIADFTCYSFHAVKNLTTAEGGALVWSEQIEQAGIDGEELYKEFMLLSLHGQSKDALEKTRAGAWEYDVIAPYFKCNMTDITAAIGLSQLKRYPEILHRRRSIIERYDEAFKQYPIQVLNHYDTDHISNGHLYLTRLPGKTREACNQIILQLAEQGIASNVHYKPLPLLTAYKNMGFQMEDYPNSYRMFENEITLPLHTCLSDEQVSYVTEKFTEILRKNQ</sequence>
<dbReference type="FunFam" id="3.90.1150.10:FF:000092">
    <property type="entry name" value="Capsular polysaccharide biosynthesis protein"/>
    <property type="match status" value="1"/>
</dbReference>
<evidence type="ECO:0000313" key="6">
    <source>
        <dbReference type="EMBL" id="NSI63842.1"/>
    </source>
</evidence>
<dbReference type="PANTHER" id="PTHR30244:SF34">
    <property type="entry name" value="DTDP-4-AMINO-4,6-DIDEOXYGALACTOSE TRANSAMINASE"/>
    <property type="match status" value="1"/>
</dbReference>
<keyword evidence="2 3" id="KW-0663">Pyridoxal phosphate</keyword>
<dbReference type="PIRSF" id="PIRSF000390">
    <property type="entry name" value="PLP_StrS"/>
    <property type="match status" value="1"/>
</dbReference>
<reference evidence="6" key="2">
    <citation type="submission" date="2020-02" db="EMBL/GenBank/DDBJ databases">
        <authorList>
            <person name="Littmann E."/>
            <person name="Sorbara M."/>
        </authorList>
    </citation>
    <scope>NUCLEOTIDE SEQUENCE</scope>
    <source>
        <strain evidence="6">MSK.11.9</strain>
    </source>
</reference>
<reference evidence="6" key="1">
    <citation type="journal article" date="2020" name="Cell Host Microbe">
        <title>Functional and Genomic Variation between Human-Derived Isolates of Lachnospiraceae Reveals Inter- and Intra-Species Diversity.</title>
        <authorList>
            <person name="Sorbara M.T."/>
            <person name="Littmann E.R."/>
            <person name="Fontana E."/>
            <person name="Moody T.U."/>
            <person name="Kohout C.E."/>
            <person name="Gjonbalaj M."/>
            <person name="Eaton V."/>
            <person name="Seok R."/>
            <person name="Leiner I.M."/>
            <person name="Pamer E.G."/>
        </authorList>
    </citation>
    <scope>NUCLEOTIDE SEQUENCE</scope>
    <source>
        <strain evidence="6">MSK.11.9</strain>
    </source>
</reference>
<dbReference type="GO" id="GO:0008483">
    <property type="term" value="F:transaminase activity"/>
    <property type="evidence" value="ECO:0007669"/>
    <property type="project" value="UniProtKB-KW"/>
</dbReference>
<dbReference type="Proteomes" id="UP001211731">
    <property type="component" value="Unassembled WGS sequence"/>
</dbReference>
<evidence type="ECO:0000313" key="7">
    <source>
        <dbReference type="Proteomes" id="UP001296581"/>
    </source>
</evidence>
<dbReference type="PANTHER" id="PTHR30244">
    <property type="entry name" value="TRANSAMINASE"/>
    <property type="match status" value="1"/>
</dbReference>
<reference evidence="5" key="3">
    <citation type="submission" date="2022-12" db="EMBL/GenBank/DDBJ databases">
        <title>Genome of R. gnavus strain RSHDN_120.</title>
        <authorList>
            <person name="Abdugheni R."/>
        </authorList>
    </citation>
    <scope>NUCLEOTIDE SEQUENCE</scope>
    <source>
        <strain evidence="5">RSHDN_120</strain>
    </source>
</reference>
<feature type="modified residue" description="N6-(pyridoxal phosphate)lysine" evidence="2">
    <location>
        <position position="202"/>
    </location>
</feature>
<name>A0A2N5NQ47_MEDGN</name>
<dbReference type="InterPro" id="IPR015424">
    <property type="entry name" value="PyrdxlP-dep_Trfase"/>
</dbReference>
<dbReference type="FunFam" id="3.40.640.10:FF:000077">
    <property type="entry name" value="Spore coat polysaccharide biosynthesis protein spsC"/>
    <property type="match status" value="1"/>
</dbReference>
<dbReference type="InterPro" id="IPR015421">
    <property type="entry name" value="PyrdxlP-dep_Trfase_major"/>
</dbReference>
<dbReference type="RefSeq" id="WP_064786764.1">
    <property type="nucleotide sequence ID" value="NZ_BAABXJ010000001.1"/>
</dbReference>